<evidence type="ECO:0000256" key="2">
    <source>
        <dbReference type="SAM" id="MobiDB-lite"/>
    </source>
</evidence>
<dbReference type="NCBIfam" id="TIGR01552">
    <property type="entry name" value="phd_fam"/>
    <property type="match status" value="1"/>
</dbReference>
<evidence type="ECO:0000313" key="4">
    <source>
        <dbReference type="Proteomes" id="UP001174909"/>
    </source>
</evidence>
<comment type="similarity">
    <text evidence="1">Belongs to the phD/YefM antitoxin family.</text>
</comment>
<dbReference type="Proteomes" id="UP001174909">
    <property type="component" value="Unassembled WGS sequence"/>
</dbReference>
<dbReference type="Gene3D" id="3.40.1620.10">
    <property type="entry name" value="YefM-like domain"/>
    <property type="match status" value="1"/>
</dbReference>
<organism evidence="3 4">
    <name type="scientific">Geodia barretti</name>
    <name type="common">Barrett's horny sponge</name>
    <dbReference type="NCBI Taxonomy" id="519541"/>
    <lineage>
        <taxon>Eukaryota</taxon>
        <taxon>Metazoa</taxon>
        <taxon>Porifera</taxon>
        <taxon>Demospongiae</taxon>
        <taxon>Heteroscleromorpha</taxon>
        <taxon>Tetractinellida</taxon>
        <taxon>Astrophorina</taxon>
        <taxon>Geodiidae</taxon>
        <taxon>Geodia</taxon>
    </lineage>
</organism>
<sequence length="96" mass="10826">MRTVGIRELKDRLSQHIRMVREGERILVTDRGEVVAELRQPSVTPEAAGFPGLEQRARAGTVRVGAPNRPDLYPRMPRVLPEGSATRLLDEERGER</sequence>
<dbReference type="InterPro" id="IPR036165">
    <property type="entry name" value="YefM-like_sf"/>
</dbReference>
<name>A0AA35RKQ9_GEOBA</name>
<evidence type="ECO:0008006" key="5">
    <source>
        <dbReference type="Google" id="ProtNLM"/>
    </source>
</evidence>
<feature type="region of interest" description="Disordered" evidence="2">
    <location>
        <begin position="64"/>
        <end position="96"/>
    </location>
</feature>
<proteinExistence type="inferred from homology"/>
<dbReference type="SUPFAM" id="SSF143120">
    <property type="entry name" value="YefM-like"/>
    <property type="match status" value="1"/>
</dbReference>
<reference evidence="3" key="1">
    <citation type="submission" date="2023-03" db="EMBL/GenBank/DDBJ databases">
        <authorList>
            <person name="Steffen K."/>
            <person name="Cardenas P."/>
        </authorList>
    </citation>
    <scope>NUCLEOTIDE SEQUENCE</scope>
</reference>
<evidence type="ECO:0000313" key="3">
    <source>
        <dbReference type="EMBL" id="CAI8012832.1"/>
    </source>
</evidence>
<keyword evidence="4" id="KW-1185">Reference proteome</keyword>
<comment type="caution">
    <text evidence="3">The sequence shown here is derived from an EMBL/GenBank/DDBJ whole genome shotgun (WGS) entry which is preliminary data.</text>
</comment>
<dbReference type="AlphaFoldDB" id="A0AA35RKQ9"/>
<accession>A0AA35RKQ9</accession>
<dbReference type="EMBL" id="CASHTH010001220">
    <property type="protein sequence ID" value="CAI8012832.1"/>
    <property type="molecule type" value="Genomic_DNA"/>
</dbReference>
<evidence type="ECO:0000256" key="1">
    <source>
        <dbReference type="ARBA" id="ARBA00009981"/>
    </source>
</evidence>
<protein>
    <recommendedName>
        <fullName evidence="5">Antitoxin</fullName>
    </recommendedName>
</protein>
<gene>
    <name evidence="3" type="ORF">GBAR_LOCUS8196</name>
</gene>